<comment type="caution">
    <text evidence="2">The sequence shown here is derived from an EMBL/GenBank/DDBJ whole genome shotgun (WGS) entry which is preliminary data.</text>
</comment>
<gene>
    <name evidence="2" type="ORF">JI750_16515</name>
</gene>
<keyword evidence="1" id="KW-1133">Transmembrane helix</keyword>
<keyword evidence="1" id="KW-0812">Transmembrane</keyword>
<name>A0ABS1KGM1_9FLAO</name>
<keyword evidence="3" id="KW-1185">Reference proteome</keyword>
<evidence type="ECO:0000256" key="1">
    <source>
        <dbReference type="SAM" id="Phobius"/>
    </source>
</evidence>
<feature type="transmembrane region" description="Helical" evidence="1">
    <location>
        <begin position="6"/>
        <end position="24"/>
    </location>
</feature>
<proteinExistence type="predicted"/>
<evidence type="ECO:0000313" key="3">
    <source>
        <dbReference type="Proteomes" id="UP000603728"/>
    </source>
</evidence>
<reference evidence="2 3" key="1">
    <citation type="submission" date="2021-01" db="EMBL/GenBank/DDBJ databases">
        <title>Genome seq and assembly of Flavobacterium sp. GN10.</title>
        <authorList>
            <person name="Chhetri G."/>
        </authorList>
    </citation>
    <scope>NUCLEOTIDE SEQUENCE [LARGE SCALE GENOMIC DNA]</scope>
    <source>
        <strain evidence="2 3">GN10</strain>
    </source>
</reference>
<dbReference type="Proteomes" id="UP000603728">
    <property type="component" value="Unassembled WGS sequence"/>
</dbReference>
<dbReference type="EMBL" id="JAERSF010000003">
    <property type="protein sequence ID" value="MBL0738500.1"/>
    <property type="molecule type" value="Genomic_DNA"/>
</dbReference>
<protein>
    <submittedName>
        <fullName evidence="2">Uncharacterized protein</fullName>
    </submittedName>
</protein>
<accession>A0ABS1KGM1</accession>
<dbReference type="RefSeq" id="WP_202004454.1">
    <property type="nucleotide sequence ID" value="NZ_JAERSF010000003.1"/>
</dbReference>
<organism evidence="2 3">
    <name type="scientific">Flavobacterium tagetis</name>
    <dbReference type="NCBI Taxonomy" id="2801336"/>
    <lineage>
        <taxon>Bacteria</taxon>
        <taxon>Pseudomonadati</taxon>
        <taxon>Bacteroidota</taxon>
        <taxon>Flavobacteriia</taxon>
        <taxon>Flavobacteriales</taxon>
        <taxon>Flavobacteriaceae</taxon>
        <taxon>Flavobacterium</taxon>
    </lineage>
</organism>
<keyword evidence="1" id="KW-0472">Membrane</keyword>
<evidence type="ECO:0000313" key="2">
    <source>
        <dbReference type="EMBL" id="MBL0738500.1"/>
    </source>
</evidence>
<sequence>METKINLIISVIALFASIYAIYYTRIDINKQLRMSKLEEILEIITLIDGYYASLFNFFNDAREIRENLENGKKITPELEKKIMLQNRFIEIVKEERLVEKATRLRTLSDAYLPNSNNLKIKINTISMIYYNMHLYILRKNLPNVKELSMIPKPVEMRKFIQKIETLVVKEMKLGYKTFTKEDHMEYFHNQFKKDIERM</sequence>